<keyword evidence="5" id="KW-1185">Reference proteome</keyword>
<feature type="compositionally biased region" description="Polar residues" evidence="1">
    <location>
        <begin position="420"/>
        <end position="429"/>
    </location>
</feature>
<feature type="transmembrane region" description="Helical" evidence="2">
    <location>
        <begin position="260"/>
        <end position="277"/>
    </location>
</feature>
<reference evidence="5" key="1">
    <citation type="submission" date="2017-02" db="EMBL/GenBank/DDBJ databases">
        <authorList>
            <person name="Dridi B."/>
        </authorList>
    </citation>
    <scope>NUCLEOTIDE SEQUENCE [LARGE SCALE GENOMIC DNA]</scope>
    <source>
        <strain evidence="5">B Co 03.10</strain>
    </source>
</reference>
<feature type="transmembrane region" description="Helical" evidence="2">
    <location>
        <begin position="123"/>
        <end position="143"/>
    </location>
</feature>
<feature type="transmembrane region" description="Helical" evidence="2">
    <location>
        <begin position="229"/>
        <end position="248"/>
    </location>
</feature>
<dbReference type="EMBL" id="FWFF01000008">
    <property type="protein sequence ID" value="SLM96516.1"/>
    <property type="molecule type" value="Genomic_DNA"/>
</dbReference>
<keyword evidence="2" id="KW-0812">Transmembrane</keyword>
<feature type="transmembrane region" description="Helical" evidence="2">
    <location>
        <begin position="353"/>
        <end position="373"/>
    </location>
</feature>
<sequence>MDVVRAACVLIVVMLHALMVGVQRSSDGGLSTQVALAGTEWFAPVSWLIQIMPLFFIVGGFASAQHWRGVKSRGGTAAEFVRSRVRRLALPAATMILVVGSALALAGGLGVDPALLAEARLRVAQPLWFLAVYIGVTAMVPIMMRMHGLRPTVTLLGLGGGIVIVDAVRLTAELPAVGYANLVFVWLLMQQLGFLLSDGRVEVWASRRVRMGLGAGTGARRCGGVPRGMLLSIVVLGLLVVVVTRGPYSVDMLVNLNPPTAALALLGLAQFFALSAVKPRLDRWWHAADDSEHSGAVSARGAMRVRAIARAGSAVSAGSMTLYLWHMPVVLAVAAAIWAVGLPLPVPHSEAWWLTRIPWLVALALVWGGAYAMRQAMTRAWQNVVRRALTSVAARWTLPSWGWSSRGKHSPRGASADQGVRTNRGASANQGTSANQAVLYVLAAVAGVVIVLFCLGDIIPSTLVASALLTLSVWPVPRRGRAGGIVGEDRSAPGDTGDEAR</sequence>
<name>A0A1X6XBH5_9MICO</name>
<feature type="transmembrane region" description="Helical" evidence="2">
    <location>
        <begin position="88"/>
        <end position="111"/>
    </location>
</feature>
<gene>
    <name evidence="4" type="ORF">FM105_05900</name>
</gene>
<keyword evidence="2" id="KW-0472">Membrane</keyword>
<accession>A0A1X6XBH5</accession>
<dbReference type="InterPro" id="IPR002656">
    <property type="entry name" value="Acyl_transf_3_dom"/>
</dbReference>
<feature type="transmembrane region" description="Helical" evidence="2">
    <location>
        <begin position="47"/>
        <end position="67"/>
    </location>
</feature>
<feature type="transmembrane region" description="Helical" evidence="2">
    <location>
        <begin position="322"/>
        <end position="341"/>
    </location>
</feature>
<feature type="region of interest" description="Disordered" evidence="1">
    <location>
        <begin position="403"/>
        <end position="429"/>
    </location>
</feature>
<dbReference type="Proteomes" id="UP000196581">
    <property type="component" value="Unassembled WGS sequence"/>
</dbReference>
<feature type="transmembrane region" description="Helical" evidence="2">
    <location>
        <begin position="155"/>
        <end position="172"/>
    </location>
</feature>
<evidence type="ECO:0000313" key="5">
    <source>
        <dbReference type="Proteomes" id="UP000196581"/>
    </source>
</evidence>
<keyword evidence="2" id="KW-1133">Transmembrane helix</keyword>
<feature type="transmembrane region" description="Helical" evidence="2">
    <location>
        <begin position="178"/>
        <end position="197"/>
    </location>
</feature>
<evidence type="ECO:0000313" key="4">
    <source>
        <dbReference type="EMBL" id="SLM96516.1"/>
    </source>
</evidence>
<dbReference type="AlphaFoldDB" id="A0A1X6XBH5"/>
<proteinExistence type="predicted"/>
<feature type="compositionally biased region" description="Basic and acidic residues" evidence="1">
    <location>
        <begin position="487"/>
        <end position="501"/>
    </location>
</feature>
<dbReference type="GO" id="GO:0016747">
    <property type="term" value="F:acyltransferase activity, transferring groups other than amino-acyl groups"/>
    <property type="evidence" value="ECO:0007669"/>
    <property type="project" value="InterPro"/>
</dbReference>
<evidence type="ECO:0000259" key="3">
    <source>
        <dbReference type="Pfam" id="PF01757"/>
    </source>
</evidence>
<evidence type="ECO:0000256" key="2">
    <source>
        <dbReference type="SAM" id="Phobius"/>
    </source>
</evidence>
<dbReference type="Pfam" id="PF01757">
    <property type="entry name" value="Acyl_transf_3"/>
    <property type="match status" value="1"/>
</dbReference>
<feature type="region of interest" description="Disordered" evidence="1">
    <location>
        <begin position="482"/>
        <end position="501"/>
    </location>
</feature>
<organism evidence="4 5">
    <name type="scientific">Brevibacterium yomogidense</name>
    <dbReference type="NCBI Taxonomy" id="946573"/>
    <lineage>
        <taxon>Bacteria</taxon>
        <taxon>Bacillati</taxon>
        <taxon>Actinomycetota</taxon>
        <taxon>Actinomycetes</taxon>
        <taxon>Micrococcales</taxon>
        <taxon>Brevibacteriaceae</taxon>
        <taxon>Brevibacterium</taxon>
    </lineage>
</organism>
<evidence type="ECO:0000256" key="1">
    <source>
        <dbReference type="SAM" id="MobiDB-lite"/>
    </source>
</evidence>
<protein>
    <submittedName>
        <fullName evidence="4">Putative membrane protein</fullName>
    </submittedName>
</protein>
<feature type="transmembrane region" description="Helical" evidence="2">
    <location>
        <begin position="437"/>
        <end position="459"/>
    </location>
</feature>
<feature type="domain" description="Acyltransferase 3" evidence="3">
    <location>
        <begin position="1"/>
        <end position="371"/>
    </location>
</feature>